<feature type="region of interest" description="Disordered" evidence="7">
    <location>
        <begin position="309"/>
        <end position="396"/>
    </location>
</feature>
<feature type="compositionally biased region" description="Polar residues" evidence="7">
    <location>
        <begin position="341"/>
        <end position="358"/>
    </location>
</feature>
<evidence type="ECO:0000313" key="12">
    <source>
        <dbReference type="Proteomes" id="UP000324632"/>
    </source>
</evidence>
<feature type="compositionally biased region" description="Low complexity" evidence="7">
    <location>
        <begin position="331"/>
        <end position="340"/>
    </location>
</feature>
<evidence type="ECO:0000256" key="5">
    <source>
        <dbReference type="ARBA" id="ARBA00022989"/>
    </source>
</evidence>
<feature type="transmembrane region" description="Helical" evidence="8">
    <location>
        <begin position="629"/>
        <end position="652"/>
    </location>
</feature>
<feature type="transmembrane region" description="Helical" evidence="8">
    <location>
        <begin position="478"/>
        <end position="498"/>
    </location>
</feature>
<evidence type="ECO:0000256" key="1">
    <source>
        <dbReference type="ARBA" id="ARBA00004141"/>
    </source>
</evidence>
<keyword evidence="4 9" id="KW-0732">Signal</keyword>
<keyword evidence="5 8" id="KW-1133">Transmembrane helix</keyword>
<feature type="compositionally biased region" description="Low complexity" evidence="7">
    <location>
        <begin position="998"/>
        <end position="1007"/>
    </location>
</feature>
<feature type="compositionally biased region" description="Polar residues" evidence="7">
    <location>
        <begin position="212"/>
        <end position="225"/>
    </location>
</feature>
<sequence>MVPLLTLFLLLHLIQPIRNANSLSRPSNHPKHHLVFYHAKSQTEVSIKRKDHGRAGNAALEIVRPLQSHSNGKTSIISSNEGTERKNIADFLSAKPSHNGLLHYFSPKSRVRRRPTHTDKLPQESVDTGTLRSLSTEPPFTNQSVNVILKTGLEFKNADWLTPGSGDVYIPEEFDLMRSPTNAHAQYRPHVQTAFSVPGIGAQAHKDPTVNPSFQTSPSASTAAYTNDDVRTSSSGMGQRDINRTRLETGRTPPAVLQPKRQLTTLQSHRGTNTSTDDLQIQPPLSEVNTFSSNYSQPTITATLATISKDPLKGTGNKGVDNITEDTPTASTNLTLSSNTHQKSTTDVTSFLKTTSPQPRGRGHFVFSAKNDRYPEEDPSVSPSVKSSPTSPSLVVPKGPCSNVVGPCHFSKDGREDLNELGSTNGSKLLWADLHSTLSFAWELHVFGSATLFLLLTAGAAFGLALTPSMACLQRGELVLTNSLLLVAGAVRAGHFFLDPYGTRVLLPPPVVIALYTLSLPLFILAQAALVMLVLNLAGLPLLPPAFQRPPLLGILAVLQCTLLLAADLLSPALSPFVPVVLQSLTLTGGLAICLWYLFLALPQLSHKHTAQAEHKSPGGQKVQVLSRVLAVCALLGALCCLLHIYSCMWLYGLLGDWRLFRWGWWLCQFWARLLELAWAFFLLLLSSWVFWRPSRGQICRAPRQEGAATENLPSPGQSSNSNSRHTCWAKIVQSLKVRQQRKSESSGNGGSSSSGVAGELPNNWAGQEPSGVDISKSLIWNRDPLKDSNHGRNSKSFAGGSAGSLIRLQALSQPAQRSLSNSLADGDKESAASLFDFDLRPPTPIDLSRSIDEALHREHLLNGLSLFHPLHFPSPPPSPRLWMRRNSDPQIMLSMSSDEHTLYSDSSAGLGRCIPSAVPSRQVTAPPTPTHQGFRWVSEVPVPSSLSCPVSLHPSPSTLMTSAESTRPFLTPDNESSQSNNRGDHTYLKVNRHDDSVSVSSDIVDL</sequence>
<feature type="region of interest" description="Disordered" evidence="7">
    <location>
        <begin position="110"/>
        <end position="138"/>
    </location>
</feature>
<evidence type="ECO:0000256" key="6">
    <source>
        <dbReference type="ARBA" id="ARBA00023136"/>
    </source>
</evidence>
<feature type="transmembrane region" description="Helical" evidence="8">
    <location>
        <begin position="580"/>
        <end position="602"/>
    </location>
</feature>
<evidence type="ECO:0000256" key="8">
    <source>
        <dbReference type="SAM" id="Phobius"/>
    </source>
</evidence>
<feature type="compositionally biased region" description="Low complexity" evidence="7">
    <location>
        <begin position="380"/>
        <end position="396"/>
    </location>
</feature>
<feature type="compositionally biased region" description="Basic and acidic residues" evidence="7">
    <location>
        <begin position="983"/>
        <end position="997"/>
    </location>
</feature>
<evidence type="ECO:0000256" key="2">
    <source>
        <dbReference type="ARBA" id="ARBA00022553"/>
    </source>
</evidence>
<feature type="compositionally biased region" description="Polar residues" evidence="7">
    <location>
        <begin position="261"/>
        <end position="279"/>
    </location>
</feature>
<evidence type="ECO:0000256" key="7">
    <source>
        <dbReference type="SAM" id="MobiDB-lite"/>
    </source>
</evidence>
<feature type="chain" id="PRO_5022784698" evidence="9">
    <location>
        <begin position="20"/>
        <end position="1007"/>
    </location>
</feature>
<keyword evidence="2" id="KW-0597">Phosphoprotein</keyword>
<dbReference type="PANTHER" id="PTHR47400:SF2">
    <property type="entry name" value="PROLINE-RICH TRANSMEMBRANE PROTEIN 3-LIKE"/>
    <property type="match status" value="1"/>
</dbReference>
<reference evidence="11 12" key="1">
    <citation type="journal article" date="2019" name="Mol. Ecol. Resour.">
        <title>Chromosome-level genome assembly of Triplophysa tibetana, a fish adapted to the harsh high-altitude environment of the Tibetan Plateau.</title>
        <authorList>
            <person name="Yang X."/>
            <person name="Liu H."/>
            <person name="Ma Z."/>
            <person name="Zou Y."/>
            <person name="Zou M."/>
            <person name="Mao Y."/>
            <person name="Li X."/>
            <person name="Wang H."/>
            <person name="Chen T."/>
            <person name="Wang W."/>
            <person name="Yang R."/>
        </authorList>
    </citation>
    <scope>NUCLEOTIDE SEQUENCE [LARGE SCALE GENOMIC DNA]</scope>
    <source>
        <strain evidence="11">TTIB1903HZAU</strain>
        <tissue evidence="11">Muscle</tissue>
    </source>
</reference>
<evidence type="ECO:0000256" key="4">
    <source>
        <dbReference type="ARBA" id="ARBA00022729"/>
    </source>
</evidence>
<evidence type="ECO:0000256" key="3">
    <source>
        <dbReference type="ARBA" id="ARBA00022692"/>
    </source>
</evidence>
<dbReference type="AlphaFoldDB" id="A0A5A9NUW7"/>
<dbReference type="PANTHER" id="PTHR47400">
    <property type="entry name" value="PROLINE-RICH TRANSMEMBRANE PROTEIN 3"/>
    <property type="match status" value="1"/>
</dbReference>
<comment type="caution">
    <text evidence="11">The sequence shown here is derived from an EMBL/GenBank/DDBJ whole genome shotgun (WGS) entry which is preliminary data.</text>
</comment>
<feature type="transmembrane region" description="Helical" evidence="8">
    <location>
        <begin position="552"/>
        <end position="574"/>
    </location>
</feature>
<keyword evidence="6 8" id="KW-0472">Membrane</keyword>
<evidence type="ECO:0000313" key="11">
    <source>
        <dbReference type="EMBL" id="KAA0713580.1"/>
    </source>
</evidence>
<protein>
    <submittedName>
        <fullName evidence="11">Proline-rich transmembrane protein 3</fullName>
    </submittedName>
</protein>
<comment type="subcellular location">
    <subcellularLocation>
        <location evidence="1">Membrane</location>
        <topology evidence="1">Multi-pass membrane protein</topology>
    </subcellularLocation>
</comment>
<feature type="compositionally biased region" description="Polar residues" evidence="7">
    <location>
        <begin position="125"/>
        <end position="138"/>
    </location>
</feature>
<dbReference type="Proteomes" id="UP000324632">
    <property type="component" value="Chromosome 12"/>
</dbReference>
<feature type="compositionally biased region" description="Low complexity" evidence="7">
    <location>
        <begin position="949"/>
        <end position="958"/>
    </location>
</feature>
<gene>
    <name evidence="11" type="ORF">E1301_Tti019629</name>
</gene>
<keyword evidence="12" id="KW-1185">Reference proteome</keyword>
<dbReference type="InterPro" id="IPR059081">
    <property type="entry name" value="PRRT3-4"/>
</dbReference>
<feature type="region of interest" description="Disordered" evidence="7">
    <location>
        <begin position="739"/>
        <end position="771"/>
    </location>
</feature>
<dbReference type="EMBL" id="SOYY01000012">
    <property type="protein sequence ID" value="KAA0713580.1"/>
    <property type="molecule type" value="Genomic_DNA"/>
</dbReference>
<evidence type="ECO:0000256" key="9">
    <source>
        <dbReference type="SAM" id="SignalP"/>
    </source>
</evidence>
<dbReference type="InterPro" id="IPR043242">
    <property type="entry name" value="PRRT3"/>
</dbReference>
<feature type="transmembrane region" description="Helical" evidence="8">
    <location>
        <begin position="672"/>
        <end position="692"/>
    </location>
</feature>
<feature type="domain" description="Proline-rich transmembrane protein 3/4" evidence="10">
    <location>
        <begin position="423"/>
        <end position="701"/>
    </location>
</feature>
<feature type="transmembrane region" description="Helical" evidence="8">
    <location>
        <begin position="518"/>
        <end position="540"/>
    </location>
</feature>
<feature type="region of interest" description="Disordered" evidence="7">
    <location>
        <begin position="949"/>
        <end position="1007"/>
    </location>
</feature>
<dbReference type="Pfam" id="PF25987">
    <property type="entry name" value="PRRT3"/>
    <property type="match status" value="1"/>
</dbReference>
<accession>A0A5A9NUW7</accession>
<feature type="region of interest" description="Disordered" evidence="7">
    <location>
        <begin position="212"/>
        <end position="281"/>
    </location>
</feature>
<organism evidence="11 12">
    <name type="scientific">Triplophysa tibetana</name>
    <dbReference type="NCBI Taxonomy" id="1572043"/>
    <lineage>
        <taxon>Eukaryota</taxon>
        <taxon>Metazoa</taxon>
        <taxon>Chordata</taxon>
        <taxon>Craniata</taxon>
        <taxon>Vertebrata</taxon>
        <taxon>Euteleostomi</taxon>
        <taxon>Actinopterygii</taxon>
        <taxon>Neopterygii</taxon>
        <taxon>Teleostei</taxon>
        <taxon>Ostariophysi</taxon>
        <taxon>Cypriniformes</taxon>
        <taxon>Nemacheilidae</taxon>
        <taxon>Triplophysa</taxon>
    </lineage>
</organism>
<feature type="signal peptide" evidence="9">
    <location>
        <begin position="1"/>
        <end position="19"/>
    </location>
</feature>
<keyword evidence="3 8" id="KW-0812">Transmembrane</keyword>
<name>A0A5A9NUW7_9TELE</name>
<feature type="transmembrane region" description="Helical" evidence="8">
    <location>
        <begin position="444"/>
        <end position="466"/>
    </location>
</feature>
<evidence type="ECO:0000259" key="10">
    <source>
        <dbReference type="Pfam" id="PF25987"/>
    </source>
</evidence>
<proteinExistence type="predicted"/>